<evidence type="ECO:0000313" key="1">
    <source>
        <dbReference type="EMBL" id="OLP98481.1"/>
    </source>
</evidence>
<evidence type="ECO:0000313" key="2">
    <source>
        <dbReference type="Proteomes" id="UP000186817"/>
    </source>
</evidence>
<dbReference type="AlphaFoldDB" id="A0A1Q9DTK3"/>
<name>A0A1Q9DTK3_SYMMI</name>
<proteinExistence type="predicted"/>
<sequence length="330" mass="35897">MTTVAQDTVMYREQDGIKSFLLDDDGCDCHSTLSMGHAMCADSCDDTYGNCKIKGGVDKLSDRQETGTAGAGEQCTGPAEDHGLMLYYYHPTAHVDVDSAKDAQKTYGSITVDGTKYEKFWWFSNGAAWPTGKKDVLGDSYGDCKSSDEVCFQKLPEVEEKGLLLLAVDDQGNQFEWKFDSSNEVAHAAFKAFRYGTTTQKASGTEWAPRVIKGSVTKSAQDTLMYRDQDGIRSFMLDDDGCDCHSTLSMGHSMCGDGCSNTYGNCMITGGVDKLSDTHVTGTEGSGSACTGRRAAFGVNVFFDQPQTTASRSTTMLHEEALTDEFRSPR</sequence>
<organism evidence="1 2">
    <name type="scientific">Symbiodinium microadriaticum</name>
    <name type="common">Dinoflagellate</name>
    <name type="synonym">Zooxanthella microadriatica</name>
    <dbReference type="NCBI Taxonomy" id="2951"/>
    <lineage>
        <taxon>Eukaryota</taxon>
        <taxon>Sar</taxon>
        <taxon>Alveolata</taxon>
        <taxon>Dinophyceae</taxon>
        <taxon>Suessiales</taxon>
        <taxon>Symbiodiniaceae</taxon>
        <taxon>Symbiodinium</taxon>
    </lineage>
</organism>
<dbReference type="OrthoDB" id="5957436at2759"/>
<comment type="caution">
    <text evidence="1">The sequence shown here is derived from an EMBL/GenBank/DDBJ whole genome shotgun (WGS) entry which is preliminary data.</text>
</comment>
<gene>
    <name evidence="1" type="ORF">AK812_SmicGene19073</name>
</gene>
<reference evidence="1 2" key="1">
    <citation type="submission" date="2016-02" db="EMBL/GenBank/DDBJ databases">
        <title>Genome analysis of coral dinoflagellate symbionts highlights evolutionary adaptations to a symbiotic lifestyle.</title>
        <authorList>
            <person name="Aranda M."/>
            <person name="Li Y."/>
            <person name="Liew Y.J."/>
            <person name="Baumgarten S."/>
            <person name="Simakov O."/>
            <person name="Wilson M."/>
            <person name="Piel J."/>
            <person name="Ashoor H."/>
            <person name="Bougouffa S."/>
            <person name="Bajic V.B."/>
            <person name="Ryu T."/>
            <person name="Ravasi T."/>
            <person name="Bayer T."/>
            <person name="Micklem G."/>
            <person name="Kim H."/>
            <person name="Bhak J."/>
            <person name="Lajeunesse T.C."/>
            <person name="Voolstra C.R."/>
        </authorList>
    </citation>
    <scope>NUCLEOTIDE SEQUENCE [LARGE SCALE GENOMIC DNA]</scope>
    <source>
        <strain evidence="1 2">CCMP2467</strain>
    </source>
</reference>
<protein>
    <submittedName>
        <fullName evidence="1">Uncharacterized protein</fullName>
    </submittedName>
</protein>
<dbReference type="Proteomes" id="UP000186817">
    <property type="component" value="Unassembled WGS sequence"/>
</dbReference>
<dbReference type="EMBL" id="LSRX01000395">
    <property type="protein sequence ID" value="OLP98481.1"/>
    <property type="molecule type" value="Genomic_DNA"/>
</dbReference>
<accession>A0A1Q9DTK3</accession>
<keyword evidence="2" id="KW-1185">Reference proteome</keyword>